<accession>A0A9J5YMB7</accession>
<dbReference type="EMBL" id="JACXVP010000006">
    <property type="protein sequence ID" value="KAG5600062.1"/>
    <property type="molecule type" value="Genomic_DNA"/>
</dbReference>
<comment type="caution">
    <text evidence="1">The sequence shown here is derived from an EMBL/GenBank/DDBJ whole genome shotgun (WGS) entry which is preliminary data.</text>
</comment>
<dbReference type="AlphaFoldDB" id="A0A9J5YMB7"/>
<evidence type="ECO:0000313" key="1">
    <source>
        <dbReference type="EMBL" id="KAG5600062.1"/>
    </source>
</evidence>
<organism evidence="1 2">
    <name type="scientific">Solanum commersonii</name>
    <name type="common">Commerson's wild potato</name>
    <name type="synonym">Commerson's nightshade</name>
    <dbReference type="NCBI Taxonomy" id="4109"/>
    <lineage>
        <taxon>Eukaryota</taxon>
        <taxon>Viridiplantae</taxon>
        <taxon>Streptophyta</taxon>
        <taxon>Embryophyta</taxon>
        <taxon>Tracheophyta</taxon>
        <taxon>Spermatophyta</taxon>
        <taxon>Magnoliopsida</taxon>
        <taxon>eudicotyledons</taxon>
        <taxon>Gunneridae</taxon>
        <taxon>Pentapetalae</taxon>
        <taxon>asterids</taxon>
        <taxon>lamiids</taxon>
        <taxon>Solanales</taxon>
        <taxon>Solanaceae</taxon>
        <taxon>Solanoideae</taxon>
        <taxon>Solaneae</taxon>
        <taxon>Solanum</taxon>
    </lineage>
</organism>
<proteinExistence type="predicted"/>
<protein>
    <submittedName>
        <fullName evidence="1">Uncharacterized protein</fullName>
    </submittedName>
</protein>
<evidence type="ECO:0000313" key="2">
    <source>
        <dbReference type="Proteomes" id="UP000824120"/>
    </source>
</evidence>
<keyword evidence="2" id="KW-1185">Reference proteome</keyword>
<sequence length="112" mass="13035">MENNTEKKLTTAKILVRIREVIYGRQEISSHEVQKVEEGNKIYEQSKKTYRKGMWFQVILGYGIEILDTQFYLVVRVLISGINKVAICAADDLSRDDKIDTSNFKSIKYNQK</sequence>
<dbReference type="Proteomes" id="UP000824120">
    <property type="component" value="Chromosome 6"/>
</dbReference>
<name>A0A9J5YMB7_SOLCO</name>
<reference evidence="1 2" key="1">
    <citation type="submission" date="2020-09" db="EMBL/GenBank/DDBJ databases">
        <title>De no assembly of potato wild relative species, Solanum commersonii.</title>
        <authorList>
            <person name="Cho K."/>
        </authorList>
    </citation>
    <scope>NUCLEOTIDE SEQUENCE [LARGE SCALE GENOMIC DNA]</scope>
    <source>
        <strain evidence="1">LZ3.2</strain>
        <tissue evidence="1">Leaf</tissue>
    </source>
</reference>
<gene>
    <name evidence="1" type="ORF">H5410_031432</name>
</gene>